<dbReference type="Proteomes" id="UP000198372">
    <property type="component" value="Unassembled WGS sequence"/>
</dbReference>
<dbReference type="EMBL" id="FMSP01000001">
    <property type="protein sequence ID" value="SCV67002.1"/>
    <property type="molecule type" value="Genomic_DNA"/>
</dbReference>
<accession>A0A238EYQ0</accession>
<keyword evidence="3" id="KW-1185">Reference proteome</keyword>
<gene>
    <name evidence="2" type="ORF">BQ2448_5648</name>
</gene>
<feature type="compositionally biased region" description="Low complexity" evidence="1">
    <location>
        <begin position="16"/>
        <end position="27"/>
    </location>
</feature>
<organism evidence="2 3">
    <name type="scientific">Microbotryum intermedium</name>
    <dbReference type="NCBI Taxonomy" id="269621"/>
    <lineage>
        <taxon>Eukaryota</taxon>
        <taxon>Fungi</taxon>
        <taxon>Dikarya</taxon>
        <taxon>Basidiomycota</taxon>
        <taxon>Pucciniomycotina</taxon>
        <taxon>Microbotryomycetes</taxon>
        <taxon>Microbotryales</taxon>
        <taxon>Microbotryaceae</taxon>
        <taxon>Microbotryum</taxon>
    </lineage>
</organism>
<evidence type="ECO:0000256" key="1">
    <source>
        <dbReference type="SAM" id="MobiDB-lite"/>
    </source>
</evidence>
<dbReference type="AlphaFoldDB" id="A0A238EYQ0"/>
<dbReference type="Gene3D" id="2.40.50.140">
    <property type="entry name" value="Nucleic acid-binding proteins"/>
    <property type="match status" value="1"/>
</dbReference>
<protein>
    <submittedName>
        <fullName evidence="2">BQ2448_5648 protein</fullName>
    </submittedName>
</protein>
<dbReference type="OrthoDB" id="2535484at2759"/>
<feature type="region of interest" description="Disordered" evidence="1">
    <location>
        <begin position="122"/>
        <end position="186"/>
    </location>
</feature>
<proteinExistence type="predicted"/>
<evidence type="ECO:0000313" key="2">
    <source>
        <dbReference type="EMBL" id="SCV67002.1"/>
    </source>
</evidence>
<sequence length="365" mass="40557">MRYIIFDEPPTQAQVTESTRTGSSSTTAGPVWYPHHIDIIFPAKGSLELPVVRWLPATTPRTSVEPDGPDVTVDQSTSTQVVGGLRWVDRDDSVSRVMPVPPTATAIAMDEDETRFESTLVEEDDELSFASGEKRSGLGNRCSSSSRADLELPRRGMSKSAVFPPPSQLPMGLTSHETQRSRPHEQVQDVSTSLISSASTTTTTHVASQIDVGLPPTLHFSISSLAPFERFHSLLKNALNNPIHRLSILCVVMDISGPRTVGPRGEVALWEWTTLDPLSAPSMPVKISLWEEVGSTLSHATRRGDVVLLTKMSLKLYQTNLQLSTARNTQLQVCWRSQLAQEDDLMFRFHEYWGNNPRRLAPYWR</sequence>
<dbReference type="STRING" id="269621.A0A238EYQ0"/>
<dbReference type="InterPro" id="IPR012340">
    <property type="entry name" value="NA-bd_OB-fold"/>
</dbReference>
<reference evidence="3" key="1">
    <citation type="submission" date="2016-09" db="EMBL/GenBank/DDBJ databases">
        <authorList>
            <person name="Jeantristanb JTB J.-T."/>
            <person name="Ricardo R."/>
        </authorList>
    </citation>
    <scope>NUCLEOTIDE SEQUENCE [LARGE SCALE GENOMIC DNA]</scope>
</reference>
<name>A0A238EYQ0_9BASI</name>
<evidence type="ECO:0000313" key="3">
    <source>
        <dbReference type="Proteomes" id="UP000198372"/>
    </source>
</evidence>
<feature type="compositionally biased region" description="Basic and acidic residues" evidence="1">
    <location>
        <begin position="177"/>
        <end position="186"/>
    </location>
</feature>
<feature type="region of interest" description="Disordered" evidence="1">
    <location>
        <begin position="8"/>
        <end position="27"/>
    </location>
</feature>